<keyword evidence="2 5" id="KW-0235">DNA replication</keyword>
<dbReference type="GO" id="GO:0006270">
    <property type="term" value="P:DNA replication initiation"/>
    <property type="evidence" value="ECO:0007669"/>
    <property type="project" value="TreeGrafter"/>
</dbReference>
<dbReference type="EMBL" id="CAMXCT030000330">
    <property type="protein sequence ID" value="CAL4764561.1"/>
    <property type="molecule type" value="Genomic_DNA"/>
</dbReference>
<comment type="subunit">
    <text evidence="5">ORC is composed of six subunits.</text>
</comment>
<dbReference type="Proteomes" id="UP001152797">
    <property type="component" value="Unassembled WGS sequence"/>
</dbReference>
<evidence type="ECO:0000256" key="4">
    <source>
        <dbReference type="ARBA" id="ARBA00023242"/>
    </source>
</evidence>
<evidence type="ECO:0000313" key="9">
    <source>
        <dbReference type="Proteomes" id="UP001152797"/>
    </source>
</evidence>
<dbReference type="EMBL" id="CAMXCT020000330">
    <property type="protein sequence ID" value="CAL1130624.1"/>
    <property type="molecule type" value="Genomic_DNA"/>
</dbReference>
<evidence type="ECO:0000256" key="1">
    <source>
        <dbReference type="ARBA" id="ARBA00004123"/>
    </source>
</evidence>
<comment type="similarity">
    <text evidence="5">Belongs to the ORC1 family.</text>
</comment>
<keyword evidence="5" id="KW-0547">Nucleotide-binding</keyword>
<organism evidence="7">
    <name type="scientific">Cladocopium goreaui</name>
    <dbReference type="NCBI Taxonomy" id="2562237"/>
    <lineage>
        <taxon>Eukaryota</taxon>
        <taxon>Sar</taxon>
        <taxon>Alveolata</taxon>
        <taxon>Dinophyceae</taxon>
        <taxon>Suessiales</taxon>
        <taxon>Symbiodiniaceae</taxon>
        <taxon>Cladocopium</taxon>
    </lineage>
</organism>
<accession>A0A9P1BPV0</accession>
<dbReference type="GO" id="GO:0003688">
    <property type="term" value="F:DNA replication origin binding"/>
    <property type="evidence" value="ECO:0007669"/>
    <property type="project" value="TreeGrafter"/>
</dbReference>
<evidence type="ECO:0000313" key="8">
    <source>
        <dbReference type="EMBL" id="CAL1130624.1"/>
    </source>
</evidence>
<dbReference type="OrthoDB" id="448972at2759"/>
<feature type="domain" description="Cdc6/ORC1-like ATPase lid" evidence="6">
    <location>
        <begin position="32"/>
        <end position="86"/>
    </location>
</feature>
<evidence type="ECO:0000256" key="5">
    <source>
        <dbReference type="RuleBase" id="RU365058"/>
    </source>
</evidence>
<dbReference type="InterPro" id="IPR027417">
    <property type="entry name" value="P-loop_NTPase"/>
</dbReference>
<reference evidence="7" key="1">
    <citation type="submission" date="2022-10" db="EMBL/GenBank/DDBJ databases">
        <authorList>
            <person name="Chen Y."/>
            <person name="Dougan E. K."/>
            <person name="Chan C."/>
            <person name="Rhodes N."/>
            <person name="Thang M."/>
        </authorList>
    </citation>
    <scope>NUCLEOTIDE SEQUENCE</scope>
</reference>
<dbReference type="EMBL" id="CAMXCT010000330">
    <property type="protein sequence ID" value="CAI3977249.1"/>
    <property type="molecule type" value="Genomic_DNA"/>
</dbReference>
<evidence type="ECO:0000256" key="2">
    <source>
        <dbReference type="ARBA" id="ARBA00022705"/>
    </source>
</evidence>
<dbReference type="AlphaFoldDB" id="A0A9P1BPV0"/>
<dbReference type="GO" id="GO:0033314">
    <property type="term" value="P:mitotic DNA replication checkpoint signaling"/>
    <property type="evidence" value="ECO:0007669"/>
    <property type="project" value="TreeGrafter"/>
</dbReference>
<dbReference type="SUPFAM" id="SSF52540">
    <property type="entry name" value="P-loop containing nucleoside triphosphate hydrolases"/>
    <property type="match status" value="1"/>
</dbReference>
<reference evidence="8" key="2">
    <citation type="submission" date="2024-04" db="EMBL/GenBank/DDBJ databases">
        <authorList>
            <person name="Chen Y."/>
            <person name="Shah S."/>
            <person name="Dougan E. K."/>
            <person name="Thang M."/>
            <person name="Chan C."/>
        </authorList>
    </citation>
    <scope>NUCLEOTIDE SEQUENCE [LARGE SCALE GENOMIC DNA]</scope>
</reference>
<gene>
    <name evidence="7" type="ORF">C1SCF055_LOCUS5403</name>
</gene>
<dbReference type="GO" id="GO:0005524">
    <property type="term" value="F:ATP binding"/>
    <property type="evidence" value="ECO:0007669"/>
    <property type="project" value="UniProtKB-KW"/>
</dbReference>
<keyword evidence="9" id="KW-1185">Reference proteome</keyword>
<comment type="caution">
    <text evidence="7">The sequence shown here is derived from an EMBL/GenBank/DDBJ whole genome shotgun (WGS) entry which is preliminary data.</text>
</comment>
<protein>
    <recommendedName>
        <fullName evidence="5">Origin recognition complex subunit 1</fullName>
    </recommendedName>
</protein>
<evidence type="ECO:0000256" key="3">
    <source>
        <dbReference type="ARBA" id="ARBA00023125"/>
    </source>
</evidence>
<sequence>MVTISNNIDLPERLLPKVCTRLGFDRVDFRSYTRDQIHDILRRRLESHQALDVFKNDALKYCAARVAGHSGDVRKALQLCRRALELCCERTSSNTKLQVGVDSLRAADEDLLQGNPGVFAIRHISIKARLFLLSFLLEMRERQAEQVHATHVTQRFLKLSMALALAQQAVIASNPLNQQDEARELMERLEACTLLKRHYVSTDEDCLKLRQGPFLSLASLELDDLSVALHISETEPFLLELLANQ</sequence>
<evidence type="ECO:0000259" key="6">
    <source>
        <dbReference type="Pfam" id="PF22606"/>
    </source>
</evidence>
<keyword evidence="4 5" id="KW-0539">Nucleus</keyword>
<keyword evidence="3 5" id="KW-0238">DNA-binding</keyword>
<proteinExistence type="inferred from homology"/>
<dbReference type="PANTHER" id="PTHR10763:SF23">
    <property type="entry name" value="ORIGIN RECOGNITION COMPLEX SUBUNIT 1"/>
    <property type="match status" value="1"/>
</dbReference>
<name>A0A9P1BPV0_9DINO</name>
<keyword evidence="5" id="KW-0067">ATP-binding</keyword>
<evidence type="ECO:0000313" key="7">
    <source>
        <dbReference type="EMBL" id="CAI3977249.1"/>
    </source>
</evidence>
<dbReference type="InterPro" id="IPR054425">
    <property type="entry name" value="Cdc6_ORC1-like_ATPase_lid"/>
</dbReference>
<dbReference type="Gene3D" id="1.10.8.60">
    <property type="match status" value="1"/>
</dbReference>
<comment type="subcellular location">
    <subcellularLocation>
        <location evidence="1 5">Nucleus</location>
    </subcellularLocation>
</comment>
<dbReference type="GO" id="GO:0005664">
    <property type="term" value="C:nuclear origin of replication recognition complex"/>
    <property type="evidence" value="ECO:0007669"/>
    <property type="project" value="TreeGrafter"/>
</dbReference>
<dbReference type="Pfam" id="PF22606">
    <property type="entry name" value="Cdc6-ORC-like_ATPase_lid"/>
    <property type="match status" value="1"/>
</dbReference>
<dbReference type="PANTHER" id="PTHR10763">
    <property type="entry name" value="CELL DIVISION CONTROL PROTEIN 6-RELATED"/>
    <property type="match status" value="1"/>
</dbReference>
<dbReference type="InterPro" id="IPR050311">
    <property type="entry name" value="ORC1/CDC6"/>
</dbReference>
<comment type="function">
    <text evidence="5">Component of the origin recognition complex (ORC) that binds origins of replication. DNA-binding is ATP-dependent, however specific DNA sequences that define origins of replication have not been identified so far. ORC is required to assemble the pre-replication complex necessary to initiate DNA replication.</text>
</comment>